<comment type="caution">
    <text evidence="3">The sequence shown here is derived from an EMBL/GenBank/DDBJ whole genome shotgun (WGS) entry which is preliminary data.</text>
</comment>
<organism evidence="3 4">
    <name type="scientific">Microbacterium fluvii</name>
    <dbReference type="NCBI Taxonomy" id="415215"/>
    <lineage>
        <taxon>Bacteria</taxon>
        <taxon>Bacillati</taxon>
        <taxon>Actinomycetota</taxon>
        <taxon>Actinomycetes</taxon>
        <taxon>Micrococcales</taxon>
        <taxon>Microbacteriaceae</taxon>
        <taxon>Microbacterium</taxon>
    </lineage>
</organism>
<dbReference type="EMBL" id="JBHTBE010000002">
    <property type="protein sequence ID" value="MFC7269029.1"/>
    <property type="molecule type" value="Genomic_DNA"/>
</dbReference>
<feature type="compositionally biased region" description="Low complexity" evidence="1">
    <location>
        <begin position="223"/>
        <end position="232"/>
    </location>
</feature>
<evidence type="ECO:0000313" key="3">
    <source>
        <dbReference type="EMBL" id="MFC7269029.1"/>
    </source>
</evidence>
<dbReference type="RefSeq" id="WP_262873967.1">
    <property type="nucleotide sequence ID" value="NZ_BAABKW010000012.1"/>
</dbReference>
<dbReference type="SMART" id="SM00507">
    <property type="entry name" value="HNHc"/>
    <property type="match status" value="1"/>
</dbReference>
<evidence type="ECO:0000256" key="1">
    <source>
        <dbReference type="SAM" id="MobiDB-lite"/>
    </source>
</evidence>
<reference evidence="4" key="1">
    <citation type="journal article" date="2019" name="Int. J. Syst. Evol. Microbiol.">
        <title>The Global Catalogue of Microorganisms (GCM) 10K type strain sequencing project: providing services to taxonomists for standard genome sequencing and annotation.</title>
        <authorList>
            <consortium name="The Broad Institute Genomics Platform"/>
            <consortium name="The Broad Institute Genome Sequencing Center for Infectious Disease"/>
            <person name="Wu L."/>
            <person name="Ma J."/>
        </authorList>
    </citation>
    <scope>NUCLEOTIDE SEQUENCE [LARGE SCALE GENOMIC DNA]</scope>
    <source>
        <strain evidence="4">CGMCC 1.15772</strain>
    </source>
</reference>
<keyword evidence="4" id="KW-1185">Reference proteome</keyword>
<dbReference type="InterPro" id="IPR003870">
    <property type="entry name" value="DUF222"/>
</dbReference>
<name>A0ABW2HGW9_9MICO</name>
<evidence type="ECO:0000259" key="2">
    <source>
        <dbReference type="SMART" id="SM00507"/>
    </source>
</evidence>
<accession>A0ABW2HGW9</accession>
<protein>
    <submittedName>
        <fullName evidence="3">DUF222 domain-containing protein</fullName>
    </submittedName>
</protein>
<dbReference type="Proteomes" id="UP001596507">
    <property type="component" value="Unassembled WGS sequence"/>
</dbReference>
<dbReference type="Pfam" id="PF02720">
    <property type="entry name" value="DUF222"/>
    <property type="match status" value="1"/>
</dbReference>
<dbReference type="InterPro" id="IPR003615">
    <property type="entry name" value="HNH_nuc"/>
</dbReference>
<dbReference type="CDD" id="cd00085">
    <property type="entry name" value="HNHc"/>
    <property type="match status" value="1"/>
</dbReference>
<gene>
    <name evidence="3" type="ORF">ACFQRL_08680</name>
</gene>
<feature type="domain" description="HNH nuclease" evidence="2">
    <location>
        <begin position="341"/>
        <end position="393"/>
    </location>
</feature>
<proteinExistence type="predicted"/>
<feature type="region of interest" description="Disordered" evidence="1">
    <location>
        <begin position="216"/>
        <end position="242"/>
    </location>
</feature>
<sequence length="462" mass="50489">MSHPLPEPHPADPRRTEEFIDGFAELRRLRGAADAQELHLLARAGTVVTDADWTGRASTREIARRSLVAELACAARLSEWTVTRLLIEARDLCERFAPLVAALESGEISRQHVAVIHDAGAAIRDTADLERFTTAALARARETTPGRLGPIVRVLAERYLPVSLDERHAQAVADRSVEVRDLADGMASLMAVLPATLAHGIDDRLTAQARAVLAQTADEGESADAGASAEGEQACEGPDADPRTLAQARTDVFTDLLLGGTPDTIVAGDAAGAIRATVQVTVPVLTMIGESEEPCLLAGYGPIDSDTARILAANAPWWERLLTHPFTGQVLSVDRYRPSKPMRRMLAARDERCRFPGCRRPVHRCDVDHTVDHALGGETCVCNLAHLCRRHHTLKGASAWTVEQISAGVLVWTSPSGRRHTDRPEPTVRFEPDDELLLRRRFISEPWLVPPDYHHDGHLPPF</sequence>
<dbReference type="Gene3D" id="1.10.30.50">
    <property type="match status" value="1"/>
</dbReference>
<evidence type="ECO:0000313" key="4">
    <source>
        <dbReference type="Proteomes" id="UP001596507"/>
    </source>
</evidence>